<dbReference type="EMBL" id="JBHRXY010000004">
    <property type="protein sequence ID" value="MFC3629387.1"/>
    <property type="molecule type" value="Genomic_DNA"/>
</dbReference>
<organism evidence="3 4">
    <name type="scientific">Paracoccus angustae</name>
    <dbReference type="NCBI Taxonomy" id="1671480"/>
    <lineage>
        <taxon>Bacteria</taxon>
        <taxon>Pseudomonadati</taxon>
        <taxon>Pseudomonadota</taxon>
        <taxon>Alphaproteobacteria</taxon>
        <taxon>Rhodobacterales</taxon>
        <taxon>Paracoccaceae</taxon>
        <taxon>Paracoccus</taxon>
    </lineage>
</organism>
<evidence type="ECO:0000313" key="3">
    <source>
        <dbReference type="EMBL" id="MFC3629387.1"/>
    </source>
</evidence>
<dbReference type="InterPro" id="IPR011033">
    <property type="entry name" value="PRC_barrel-like_sf"/>
</dbReference>
<evidence type="ECO:0000313" key="4">
    <source>
        <dbReference type="Proteomes" id="UP001595539"/>
    </source>
</evidence>
<dbReference type="InterPro" id="IPR027275">
    <property type="entry name" value="PRC-brl_dom"/>
</dbReference>
<dbReference type="Pfam" id="PF05239">
    <property type="entry name" value="PRC"/>
    <property type="match status" value="1"/>
</dbReference>
<reference evidence="4" key="1">
    <citation type="journal article" date="2019" name="Int. J. Syst. Evol. Microbiol.">
        <title>The Global Catalogue of Microorganisms (GCM) 10K type strain sequencing project: providing services to taxonomists for standard genome sequencing and annotation.</title>
        <authorList>
            <consortium name="The Broad Institute Genomics Platform"/>
            <consortium name="The Broad Institute Genome Sequencing Center for Infectious Disease"/>
            <person name="Wu L."/>
            <person name="Ma J."/>
        </authorList>
    </citation>
    <scope>NUCLEOTIDE SEQUENCE [LARGE SCALE GENOMIC DNA]</scope>
    <source>
        <strain evidence="4">KCTC 42473</strain>
    </source>
</reference>
<comment type="caution">
    <text evidence="3">The sequence shown here is derived from an EMBL/GenBank/DDBJ whole genome shotgun (WGS) entry which is preliminary data.</text>
</comment>
<dbReference type="Proteomes" id="UP001595539">
    <property type="component" value="Unassembled WGS sequence"/>
</dbReference>
<evidence type="ECO:0000259" key="2">
    <source>
        <dbReference type="Pfam" id="PF05239"/>
    </source>
</evidence>
<keyword evidence="1" id="KW-0732">Signal</keyword>
<accession>A0ABV7U3E5</accession>
<protein>
    <submittedName>
        <fullName evidence="3">PRC-barrel domain-containing protein</fullName>
    </submittedName>
</protein>
<sequence length="167" mass="17571">MTKLLTSTALIAMLAGPALAQTTAEPAPATEAPATTMTTTTTAPASAAGGFGYTAAPTDMSADDFIEKNLYVSETDPDTTATYNDADEGWDSIGEIDDLVISETGEIKAVLVDIGGFLGMGEKTVSVSMDQLRVIRDGDSEDDYFIVFTADRAALESAPAFEWPQRD</sequence>
<gene>
    <name evidence="3" type="ORF">ACFOM8_08000</name>
</gene>
<keyword evidence="4" id="KW-1185">Reference proteome</keyword>
<feature type="chain" id="PRO_5045966412" evidence="1">
    <location>
        <begin position="21"/>
        <end position="167"/>
    </location>
</feature>
<evidence type="ECO:0000256" key="1">
    <source>
        <dbReference type="SAM" id="SignalP"/>
    </source>
</evidence>
<proteinExistence type="predicted"/>
<name>A0ABV7U3E5_9RHOB</name>
<dbReference type="SUPFAM" id="SSF50346">
    <property type="entry name" value="PRC-barrel domain"/>
    <property type="match status" value="1"/>
</dbReference>
<dbReference type="Gene3D" id="2.30.30.240">
    <property type="entry name" value="PRC-barrel domain"/>
    <property type="match status" value="1"/>
</dbReference>
<dbReference type="RefSeq" id="WP_377760944.1">
    <property type="nucleotide sequence ID" value="NZ_JBHRXY010000004.1"/>
</dbReference>
<feature type="domain" description="PRC-barrel" evidence="2">
    <location>
        <begin position="91"/>
        <end position="149"/>
    </location>
</feature>
<feature type="signal peptide" evidence="1">
    <location>
        <begin position="1"/>
        <end position="20"/>
    </location>
</feature>